<evidence type="ECO:0000256" key="8">
    <source>
        <dbReference type="ARBA" id="ARBA00022967"/>
    </source>
</evidence>
<dbReference type="RefSeq" id="WP_024269174.1">
    <property type="nucleotide sequence ID" value="NC_023035.1"/>
</dbReference>
<dbReference type="InterPro" id="IPR003593">
    <property type="entry name" value="AAA+_ATPase"/>
</dbReference>
<evidence type="ECO:0000256" key="2">
    <source>
        <dbReference type="ARBA" id="ARBA00005417"/>
    </source>
</evidence>
<dbReference type="STRING" id="1307761.L21SP2_2931"/>
<evidence type="ECO:0000313" key="13">
    <source>
        <dbReference type="Proteomes" id="UP000018680"/>
    </source>
</evidence>
<evidence type="ECO:0000256" key="6">
    <source>
        <dbReference type="ARBA" id="ARBA00022741"/>
    </source>
</evidence>
<keyword evidence="6" id="KW-0547">Nucleotide-binding</keyword>
<dbReference type="Pfam" id="PF00005">
    <property type="entry name" value="ABC_tran"/>
    <property type="match status" value="1"/>
</dbReference>
<dbReference type="Proteomes" id="UP000018680">
    <property type="component" value="Chromosome"/>
</dbReference>
<dbReference type="HOGENOM" id="CLU_000604_1_23_12"/>
<keyword evidence="4" id="KW-1003">Cell membrane</keyword>
<protein>
    <submittedName>
        <fullName evidence="12">Dipeptide transport ATP-binding protein DppD</fullName>
    </submittedName>
</protein>
<evidence type="ECO:0000256" key="10">
    <source>
        <dbReference type="SAM" id="MobiDB-lite"/>
    </source>
</evidence>
<keyword evidence="13" id="KW-1185">Reference proteome</keyword>
<evidence type="ECO:0000256" key="3">
    <source>
        <dbReference type="ARBA" id="ARBA00022448"/>
    </source>
</evidence>
<dbReference type="GO" id="GO:0016887">
    <property type="term" value="F:ATP hydrolysis activity"/>
    <property type="evidence" value="ECO:0007669"/>
    <property type="project" value="InterPro"/>
</dbReference>
<evidence type="ECO:0000256" key="9">
    <source>
        <dbReference type="ARBA" id="ARBA00023136"/>
    </source>
</evidence>
<proteinExistence type="inferred from homology"/>
<feature type="region of interest" description="Disordered" evidence="10">
    <location>
        <begin position="133"/>
        <end position="154"/>
    </location>
</feature>
<dbReference type="EMBL" id="CP006939">
    <property type="protein sequence ID" value="AHC16277.1"/>
    <property type="molecule type" value="Genomic_DNA"/>
</dbReference>
<keyword evidence="8" id="KW-1278">Translocase</keyword>
<evidence type="ECO:0000256" key="5">
    <source>
        <dbReference type="ARBA" id="ARBA00022519"/>
    </source>
</evidence>
<gene>
    <name evidence="12" type="ORF">L21SP2_2931</name>
</gene>
<dbReference type="eggNOG" id="COG0444">
    <property type="taxonomic scope" value="Bacteria"/>
</dbReference>
<dbReference type="PROSITE" id="PS50893">
    <property type="entry name" value="ABC_TRANSPORTER_2"/>
    <property type="match status" value="1"/>
</dbReference>
<feature type="compositionally biased region" description="Polar residues" evidence="10">
    <location>
        <begin position="324"/>
        <end position="347"/>
    </location>
</feature>
<organism evidence="12 13">
    <name type="scientific">Salinispira pacifica</name>
    <dbReference type="NCBI Taxonomy" id="1307761"/>
    <lineage>
        <taxon>Bacteria</taxon>
        <taxon>Pseudomonadati</taxon>
        <taxon>Spirochaetota</taxon>
        <taxon>Spirochaetia</taxon>
        <taxon>Spirochaetales</taxon>
        <taxon>Spirochaetaceae</taxon>
        <taxon>Salinispira</taxon>
    </lineage>
</organism>
<keyword evidence="3" id="KW-0813">Transport</keyword>
<dbReference type="GO" id="GO:0005524">
    <property type="term" value="F:ATP binding"/>
    <property type="evidence" value="ECO:0007669"/>
    <property type="project" value="UniProtKB-KW"/>
</dbReference>
<sequence length="347" mass="37965">MTDQHDVQQPVIQMKNLSVRFPAPGGSITAVRNLSYTLSPGSISGILGESGSGKSVSSRSLADLAAGGTRQAESLRYRGKDLMNMQEDELGRIRGNEIAYIFQNPRESLNPYTSIGTQFRQLLRTSSRQSFSESFRQSFRHSSRGAGRAEEAREEQIHRALEEAGLPETERILQMFPHQLSGGQNQRVNIAMALLLRADVIIADEPTSAVDSHLRGQILSLLERINREHGTTILIITHDFAVIRRLCSRVLVMYGGLLVEDGPVEEIMSIPRHPYTRELLQCSASLESASESADGGKSTRQAGIFRRLRSAIALSIPCGPKGNRTGSTGDIQAFSHSNQPLSSAGPD</sequence>
<dbReference type="PANTHER" id="PTHR43297">
    <property type="entry name" value="OLIGOPEPTIDE TRANSPORT ATP-BINDING PROTEIN APPD"/>
    <property type="match status" value="1"/>
</dbReference>
<feature type="region of interest" description="Disordered" evidence="10">
    <location>
        <begin position="319"/>
        <end position="347"/>
    </location>
</feature>
<dbReference type="OrthoDB" id="337094at2"/>
<dbReference type="InterPro" id="IPR050388">
    <property type="entry name" value="ABC_Ni/Peptide_Import"/>
</dbReference>
<evidence type="ECO:0000313" key="12">
    <source>
        <dbReference type="EMBL" id="AHC16277.1"/>
    </source>
</evidence>
<dbReference type="KEGG" id="slr:L21SP2_2931"/>
<dbReference type="InterPro" id="IPR027417">
    <property type="entry name" value="P-loop_NTPase"/>
</dbReference>
<dbReference type="PANTHER" id="PTHR43297:SF14">
    <property type="entry name" value="ATPASE AAA-TYPE CORE DOMAIN-CONTAINING PROTEIN"/>
    <property type="match status" value="1"/>
</dbReference>
<comment type="similarity">
    <text evidence="2">Belongs to the ABC transporter superfamily.</text>
</comment>
<evidence type="ECO:0000259" key="11">
    <source>
        <dbReference type="PROSITE" id="PS50893"/>
    </source>
</evidence>
<keyword evidence="7 12" id="KW-0067">ATP-binding</keyword>
<name>V5WKC4_9SPIO</name>
<accession>V5WKC4</accession>
<dbReference type="CDD" id="cd03257">
    <property type="entry name" value="ABC_NikE_OppD_transporters"/>
    <property type="match status" value="1"/>
</dbReference>
<dbReference type="InterPro" id="IPR003439">
    <property type="entry name" value="ABC_transporter-like_ATP-bd"/>
</dbReference>
<reference evidence="12 13" key="1">
    <citation type="journal article" date="2015" name="Stand. Genomic Sci.">
        <title>Complete genome sequence and description of Salinispira pacifica gen. nov., sp. nov., a novel spirochaete isolated form a hypersaline microbial mat.</title>
        <authorList>
            <person name="Ben Hania W."/>
            <person name="Joseph M."/>
            <person name="Schumann P."/>
            <person name="Bunk B."/>
            <person name="Fiebig A."/>
            <person name="Sproer C."/>
            <person name="Klenk H.P."/>
            <person name="Fardeau M.L."/>
            <person name="Spring S."/>
        </authorList>
    </citation>
    <scope>NUCLEOTIDE SEQUENCE [LARGE SCALE GENOMIC DNA]</scope>
    <source>
        <strain evidence="12 13">L21-RPul-D2</strain>
    </source>
</reference>
<keyword evidence="9" id="KW-0472">Membrane</keyword>
<dbReference type="AlphaFoldDB" id="V5WKC4"/>
<comment type="subcellular location">
    <subcellularLocation>
        <location evidence="1">Cell inner membrane</location>
        <topology evidence="1">Peripheral membrane protein</topology>
    </subcellularLocation>
</comment>
<evidence type="ECO:0000256" key="4">
    <source>
        <dbReference type="ARBA" id="ARBA00022475"/>
    </source>
</evidence>
<dbReference type="SUPFAM" id="SSF52540">
    <property type="entry name" value="P-loop containing nucleoside triphosphate hydrolases"/>
    <property type="match status" value="1"/>
</dbReference>
<keyword evidence="5" id="KW-0997">Cell inner membrane</keyword>
<dbReference type="Gene3D" id="3.40.50.300">
    <property type="entry name" value="P-loop containing nucleotide triphosphate hydrolases"/>
    <property type="match status" value="1"/>
</dbReference>
<evidence type="ECO:0000256" key="1">
    <source>
        <dbReference type="ARBA" id="ARBA00004417"/>
    </source>
</evidence>
<dbReference type="GO" id="GO:0005886">
    <property type="term" value="C:plasma membrane"/>
    <property type="evidence" value="ECO:0007669"/>
    <property type="project" value="UniProtKB-SubCell"/>
</dbReference>
<evidence type="ECO:0000256" key="7">
    <source>
        <dbReference type="ARBA" id="ARBA00022840"/>
    </source>
</evidence>
<feature type="domain" description="ABC transporter" evidence="11">
    <location>
        <begin position="12"/>
        <end position="280"/>
    </location>
</feature>
<dbReference type="SMART" id="SM00382">
    <property type="entry name" value="AAA"/>
    <property type="match status" value="1"/>
</dbReference>